<sequence>MKSHAWAIALVLVAASLLCAGCTTPAESNASDDAARVEMLSLLGEMQGTVTGSLTAIDRATAETAAGLESTGLSGPEAEALLDGALAADPSVSTAIAVARNGTVTAARPADLGLVGSNLGEQAVVREVFDRKAPVMSDLFPLAEGGYAATIECPVFSPDEELIGMVSISFLPDRLVGEHAESAINGTPYAVMAAQAGGLVLYDADPEEIGKETLNESMYADFPEILETARSFSGNWSGHATYSFYDTGFEGIVRKEAYWTTVGLHGTEWRLVVIRPLV</sequence>
<evidence type="ECO:0000313" key="2">
    <source>
        <dbReference type="EMBL" id="QSZ66347.1"/>
    </source>
</evidence>
<reference evidence="2" key="2">
    <citation type="submission" date="2019-02" db="EMBL/GenBank/DDBJ databases">
        <authorList>
            <person name="Chen S.-C."/>
            <person name="Chien H.-H."/>
            <person name="Lai M.-C."/>
        </authorList>
    </citation>
    <scope>NUCLEOTIDE SEQUENCE</scope>
    <source>
        <strain evidence="2">N2F9704</strain>
    </source>
</reference>
<dbReference type="RefSeq" id="WP_265581681.1">
    <property type="nucleotide sequence ID" value="NZ_CP036172.1"/>
</dbReference>
<dbReference type="InterPro" id="IPR054513">
    <property type="entry name" value="Dret_0059-like_sensor"/>
</dbReference>
<dbReference type="EMBL" id="CP036172">
    <property type="protein sequence ID" value="QSZ66347.1"/>
    <property type="molecule type" value="Genomic_DNA"/>
</dbReference>
<keyword evidence="3" id="KW-1185">Reference proteome</keyword>
<gene>
    <name evidence="2" type="ORF">RJ40_01955</name>
</gene>
<evidence type="ECO:0000259" key="1">
    <source>
        <dbReference type="Pfam" id="PF22309"/>
    </source>
</evidence>
<dbReference type="GeneID" id="76423083"/>
<evidence type="ECO:0000313" key="3">
    <source>
        <dbReference type="Proteomes" id="UP001042704"/>
    </source>
</evidence>
<dbReference type="Pfam" id="PF22309">
    <property type="entry name" value="HK-GC-Chemotax_sensor"/>
    <property type="match status" value="1"/>
</dbReference>
<organism evidence="2 3">
    <name type="scientific">Methanofollis aquaemaris</name>
    <dbReference type="NCBI Taxonomy" id="126734"/>
    <lineage>
        <taxon>Archaea</taxon>
        <taxon>Methanobacteriati</taxon>
        <taxon>Methanobacteriota</taxon>
        <taxon>Stenosarchaea group</taxon>
        <taxon>Methanomicrobia</taxon>
        <taxon>Methanomicrobiales</taxon>
        <taxon>Methanomicrobiaceae</taxon>
        <taxon>Methanofollis</taxon>
    </lineage>
</organism>
<name>A0A8A3S1N8_9EURY</name>
<dbReference type="Gene3D" id="3.30.450.20">
    <property type="entry name" value="PAS domain"/>
    <property type="match status" value="1"/>
</dbReference>
<dbReference type="Proteomes" id="UP001042704">
    <property type="component" value="Chromosome"/>
</dbReference>
<feature type="domain" description="Dret-0059-like sensor" evidence="1">
    <location>
        <begin position="53"/>
        <end position="172"/>
    </location>
</feature>
<dbReference type="KEGG" id="maqe:RJ40_01955"/>
<protein>
    <recommendedName>
        <fullName evidence="1">Dret-0059-like sensor domain-containing protein</fullName>
    </recommendedName>
</protein>
<proteinExistence type="predicted"/>
<accession>A0A8A3S1N8</accession>
<reference evidence="2" key="1">
    <citation type="journal article" date="2001" name="Int. J. Syst. Evol. Microbiol.">
        <title>Methanofollis aquaemaris sp. nov., a methanogen isolated from an aquaculture fish pond.</title>
        <authorList>
            <person name="Lai M.C."/>
            <person name="Chen S.C."/>
        </authorList>
    </citation>
    <scope>NUCLEOTIDE SEQUENCE</scope>
    <source>
        <strain evidence="2">N2F9704</strain>
    </source>
</reference>
<dbReference type="AlphaFoldDB" id="A0A8A3S1N8"/>